<organism evidence="16 17">
    <name type="scientific">Crossiella cryophila</name>
    <dbReference type="NCBI Taxonomy" id="43355"/>
    <lineage>
        <taxon>Bacteria</taxon>
        <taxon>Bacillati</taxon>
        <taxon>Actinomycetota</taxon>
        <taxon>Actinomycetes</taxon>
        <taxon>Pseudonocardiales</taxon>
        <taxon>Pseudonocardiaceae</taxon>
        <taxon>Crossiella</taxon>
    </lineage>
</organism>
<dbReference type="CDD" id="cd08956">
    <property type="entry name" value="KR_3_FAS_SDR_x"/>
    <property type="match status" value="2"/>
</dbReference>
<dbReference type="InterPro" id="IPR032821">
    <property type="entry name" value="PKS_assoc"/>
</dbReference>
<dbReference type="InterPro" id="IPR009081">
    <property type="entry name" value="PP-bd_ACP"/>
</dbReference>
<dbReference type="GO" id="GO:0047879">
    <property type="term" value="F:erythronolide synthase activity"/>
    <property type="evidence" value="ECO:0007669"/>
    <property type="project" value="UniProtKB-EC"/>
</dbReference>
<dbReference type="FunFam" id="3.40.366.10:FF:000002">
    <property type="entry name" value="Probable polyketide synthase 2"/>
    <property type="match status" value="2"/>
</dbReference>
<dbReference type="Pfam" id="PF00698">
    <property type="entry name" value="Acyl_transf_1"/>
    <property type="match status" value="5"/>
</dbReference>
<evidence type="ECO:0000259" key="14">
    <source>
        <dbReference type="PROSITE" id="PS52004"/>
    </source>
</evidence>
<feature type="domain" description="Carrier" evidence="13">
    <location>
        <begin position="1589"/>
        <end position="1664"/>
    </location>
</feature>
<dbReference type="InterPro" id="IPR036736">
    <property type="entry name" value="ACP-like_sf"/>
</dbReference>
<keyword evidence="4" id="KW-0677">Repeat</keyword>
<reference evidence="16 17" key="1">
    <citation type="submission" date="2020-08" db="EMBL/GenBank/DDBJ databases">
        <title>Sequencing the genomes of 1000 actinobacteria strains.</title>
        <authorList>
            <person name="Klenk H.-P."/>
        </authorList>
    </citation>
    <scope>NUCLEOTIDE SEQUENCE [LARGE SCALE GENOMIC DNA]</scope>
    <source>
        <strain evidence="16 17">DSM 44230</strain>
    </source>
</reference>
<dbReference type="Gene3D" id="3.40.50.720">
    <property type="entry name" value="NAD(P)-binding Rossmann-like Domain"/>
    <property type="match status" value="4"/>
</dbReference>
<evidence type="ECO:0000256" key="2">
    <source>
        <dbReference type="ARBA" id="ARBA00022553"/>
    </source>
</evidence>
<evidence type="ECO:0000256" key="6">
    <source>
        <dbReference type="ARBA" id="ARBA00023315"/>
    </source>
</evidence>
<dbReference type="SMART" id="SM00827">
    <property type="entry name" value="PKS_AT"/>
    <property type="match status" value="4"/>
</dbReference>
<feature type="domain" description="Carrier" evidence="13">
    <location>
        <begin position="21"/>
        <end position="97"/>
    </location>
</feature>
<feature type="domain" description="PKS/mFAS DH" evidence="15">
    <location>
        <begin position="2527"/>
        <end position="2823"/>
    </location>
</feature>
<accession>A0A7W7FY20</accession>
<dbReference type="InterPro" id="IPR055123">
    <property type="entry name" value="SpnB-like_Rossmann"/>
</dbReference>
<evidence type="ECO:0000256" key="9">
    <source>
        <dbReference type="ARBA" id="ARBA00060622"/>
    </source>
</evidence>
<feature type="region of interest" description="C-terminal hotdog fold" evidence="12">
    <location>
        <begin position="2666"/>
        <end position="2823"/>
    </location>
</feature>
<dbReference type="InterPro" id="IPR020806">
    <property type="entry name" value="PKS_PP-bd"/>
</dbReference>
<comment type="subunit">
    <text evidence="10">Homodimer. Erythronolide synthase is composed of EryAI, EryAII and EryAIII multimodular (2 modules) polypeptides each coding for a functional synthase subunit which participates in 2 of the six FAS-like elongation steps required for formation of the polyketide. Module 1, 2, 3, 4, 5, and 6 participating in biosynthesis steps 1, 2, 3, 4, 5, and 6, respectively.</text>
</comment>
<dbReference type="CDD" id="cd08952">
    <property type="entry name" value="KR_1_SDR_x"/>
    <property type="match status" value="2"/>
</dbReference>
<keyword evidence="6" id="KW-0012">Acyltransferase</keyword>
<name>A0A7W7FY20_9PSEU</name>
<evidence type="ECO:0000256" key="3">
    <source>
        <dbReference type="ARBA" id="ARBA00022679"/>
    </source>
</evidence>
<keyword evidence="2" id="KW-0597">Phosphoprotein</keyword>
<dbReference type="PANTHER" id="PTHR43775:SF51">
    <property type="entry name" value="INACTIVE PHENOLPHTHIOCEROL SYNTHESIS POLYKETIDE SYNTHASE TYPE I PKS1-RELATED"/>
    <property type="match status" value="1"/>
</dbReference>
<feature type="domain" description="Carrier" evidence="13">
    <location>
        <begin position="3159"/>
        <end position="3235"/>
    </location>
</feature>
<feature type="domain" description="Ketosynthase family 3 (KS3)" evidence="14">
    <location>
        <begin position="1681"/>
        <end position="2098"/>
    </location>
</feature>
<dbReference type="SMART" id="SM00825">
    <property type="entry name" value="PKS_KS"/>
    <property type="match status" value="4"/>
</dbReference>
<evidence type="ECO:0000256" key="1">
    <source>
        <dbReference type="ARBA" id="ARBA00022450"/>
    </source>
</evidence>
<dbReference type="Proteomes" id="UP000533598">
    <property type="component" value="Unassembled WGS sequence"/>
</dbReference>
<keyword evidence="1" id="KW-0596">Phosphopantetheine</keyword>
<dbReference type="InterPro" id="IPR016039">
    <property type="entry name" value="Thiolase-like"/>
</dbReference>
<dbReference type="GO" id="GO:0004315">
    <property type="term" value="F:3-oxoacyl-[acyl-carrier-protein] synthase activity"/>
    <property type="evidence" value="ECO:0007669"/>
    <property type="project" value="InterPro"/>
</dbReference>
<dbReference type="InterPro" id="IPR014043">
    <property type="entry name" value="Acyl_transferase_dom"/>
</dbReference>
<dbReference type="GO" id="GO:0031177">
    <property type="term" value="F:phosphopantetheine binding"/>
    <property type="evidence" value="ECO:0007669"/>
    <property type="project" value="InterPro"/>
</dbReference>
<sequence>MSTRPSPEDLPARLRALPPARARLELLDLVLAELTRVLPEAGPITPGRRFADLGLASLDAIDLHRGLTAATGLALPVSLAFDRPTAADLVDLLAEQLLGSAVEVEAAPVRVADDDPIVLVGMGCRLPGGVSSPEDLWRLLTEETDAIGDFPADRGWDAAAAYDPDPDRPGHTYVRSGGFLPDAGGFDAAFFGVSPREAVATDPQQRLLLEVAWEAVERAGIDPRSLAGTATGVFIGVEDHEYGPRLVDAADGAEGYLITGNAASVASGRIAYTLGLHGPALTVDTACSGSLVALHLAARSLARGECELALAGGAAVMATLGGFLAFSRQRGLSPDGRCKAFAEGADGTAWGEGVGIVVLERLSDARRHGHHVLAVLKGSAINSDGATNGLTAPSGRAQQRVIRAALAAAGLEPSDVDAVEAHGTGTPLGDLVEAQALIAAYGQDRDEPLWLGSLKSNTGHTQAAAGVAGVIKMVLALRHGVLPRTLHADTPSSRIDWAAGSVRLLNSARAWDTDRPRRAGVSAFGFSGTNAHLILEQAPEQPEIISSPSVLAAGSGTGLLFPGTGFDLVDSGLYQRYPAFARELDRVRAELEVYASRPLGPVLLGEIEDTECVAPVAFALEAALLALLRAQGIAPDLVAGAGVGRVTAAYAAGSLSLSDAAALAVALGRDLTAEDRRWAVEVLRFRSAGVPVVGVADLAIEGDADAAALRAAGAVTVLEVGPAAVGRVVPWVLSAGTPTALRAQAAQLAEVGGDPAVVARSLAGTRAALEHRAIVVGTERDELIAGLRAIAADEPAPQVVLGRAGDAGAVVFAFPGQGGQWVGMARELLDSSSVFAAAMGECAAALSSFVDWDLRDVLGDEDSLARVDVVQPALWAVMVSLAELWRSMGVEPAAVVGHSQGEIAAFCVAGGLSLVDGARVVALRSKAIADTLAGLGGMAAVALSAERVGELIDDRLSVAAVNGPSSVVVSGEVAALEELVARCVADEVRARILPVDYASHSAQVERIAERLLVELAPVLPRSAEVLVYSSVTGEAFDTAGADAAYWVRNLRETVLFERAARAAAADGHGTWVEVGPHPVLAGALRESLGDDAVITGTLRRDEGGPSRVLLSLAELFAAGVPVSWTAVVGAGDWVELPTYPFEHEHFWLADAPRVAVGDAVSDLRYREVWRPLNLGPAHPGPWLVLGAGSDASALAAALGAGTVVADAVPEGEFAGVLALQADPVALLRTPLPAPLWMATRGAVAVDGEDVDPAQARVWGLGRVAALEHPAAWGGLVDLPEVLDPQTAQSLASVLDGAEDQIAVRANGVFGRRLVRAAEVPAGRWRARGTVLITGGGGGLGRQVAHWALERGAEHVLLLSRTAADLTGFAGLPVTAVACDVADQDAVAAAMSTVDTPVTAVLHLSGVRQEPVGIAEVTEEQLAAEWRPKVIGAQVLDTLTRDLDLDAFVLFTSGTGAWGAAGQAGCAAADASLDALAARRRAGGRVATAMAWGAWAGAGMTGEIPGRAEQLRRAGVPPIAPHRALAALDAALLAGDTAVVVADVDWGRFLPAFTAARPSPLLSELAEPTPVAENGFAARYTALPAAERPRFLRELVSGHAAAALGHTAADRVDPGRALHAQGFDSLTSVELRNRLVAATGLTLPATLVFDHPTTTALAAHLAELLGDAGPVSTDTRVAVAGDDPIAIVGMACRLPGGVDDPDALWRLVAEGGDAVTGFPTDRGWEVDALAAAGGVVDGGFLDGAGDFDAGFFGISPREALATDPQQRLFLEASWSALEHAGIDPESLAGAAVGVFAGAIPSGYAELVTRAYPELAGHLVTGGAQSVLSGRVAYVLGLQGPALTIDTACSSSLVALHLAVQAVRSGECSMALAGGVTVMASTEPFVGFTQQGGLSPDGRCKAFAESADGTGWSEGVGVLVVQRLSDAVREGREVLAVVRGTAVNQDGASNGLTAPSGPAQQKVIRAALAVAGLAPSEVDVVEAHGTGTVLGDPIEAHALMATYGANRTEPLLLGSLKSNLGHTQAAAGVSGVIKMVQALRHGIAPRTLHVAKPSSTVDWSAGAVELLTESRAWPETGRPRRAAVSSFGVSGTNAHVIIEAAAALPGRAPEPGPVAWLLSGRTPEAVHAQAARLLDAPGDLRDIGWTLAGRTRFEHRAAVVGADRDELLAGLRAVAAGEAPLRGRAGAPGVALLFSGQGSQRLGMGMALYETSPVFAAAFDAVTAELDPGLRVVMWGEDAELLARTGWAQLALFAVEVAAFRLLESWGVRPEFLVGHSVGEVAAAHVAGVLSLSDAAALVSARARLMQALPTGGAMIAIEASEDEVAGHLSETVSLAAVNAPGSVVLSGVEAEVLAVAEHFADRRRTRLKVSHAFHSALMEPMLAEFEQVLAGLDFRPPTIPLVSTVDGDPATPGYWVRQVRAPVRFAEAVRRVAERGIGALVEVGPGTALAAAARRGSDLIAVPLHGDDTPVATAARLFTHGVELDWTSFFPGARRIGLPTYPFERTRYWPAGAGAGDVTGAGLTAAGHPLLGAVVSTPGTGGVLFTGRLSARTQPWLPDLVVPGHTVFPATGLLELAVRAGDAVGCDRLAELVVEAPLVLAERGCRIQVALTPAGADWAVAIHACPEGAEDWTRHATGLLTTGATRAETWQHGELPWTEVEIAEPGAFGIHPALLHNALLPVLADDRQPAEFREVVLHATGAARTRVRLTETGPDTFAVEIADGAGVPVLSIGEVITRPMTGLAVADDTAVLVPEWVAATPVQAEPADAVVLTVPSTPVPSPAAVHEITAALLDRLQRELTGTAHLVVVTEGAISTGAGEPASDLPAAAVWGLVRSAQTENPGRITLVDLAPGSGSAGLTQAIALGEPQVAVRGDLLLTPRLVRRQPEPAAFPAVDGTVLITGGTGGLGAQVARHLVTTHGVRDLLLLSRRGGGADLVAELAGLGATATVLACDVSDRDALAAVLADHPVGGVVHTAGVVDDGVVDALTTDRLAGVLRPKVDATWHLHELVGDVPLFALFSSLAGVFGGAGQGNYAAANAFVDAFAQWRQANGQHAVALAWGSWSAEAGLTSRLSELDLRRMNGSGLPPLAVEQGLALFDRVVGAGEPVLGLTRLDREALRRQRELPVVLRALAGRTTRRAAGDGPDGFAERYAVLPTAERIPFLRALITGRVAAVLGHGSPADADRAFKDLGFDSLTAVELRNELAAATGLALPPTLVFDHPTATVLAGHLAELLDSAPRPVTATVSGAATDEQIAIVGLGCRFPGADSPDELWDLVAAGRDVITGFPADRGWDLDAGASVTAQGGFLGGVGDFDAEFFGISPREALATDPQQRLLLETSWEALEHAGIDPLSLAGSPVGVFVGAFDSGYGQVAGRSDTDAAGHLMTGGATSVASGRIAYSLGLQGPAITVDTACSSSLVALHLAVQALRAGECSMALAGGATVMATPETFVGFTQQGGLAPDGRCKAFADGADGTGWSEGVGVLVVQRLSDAVREGRRVLAVVRGSAVNQDGASNGLTAPNGPAQQRVIRAALAGAGLRPSEVDLVEAHGTGTVLGDPIEAQALLATYGQDRERPLYLGSLKSNLGHTQAAAGVAGIIKVVQAMRHGVLPPTLHVDSPSSKVEWSGGAVALLTESAPWPSTGRPRRAGVSSFGMSGTNAHVILEAPEPVAERVPVEPAVVPWVLSGRTAEAVRAQAERLLGTELSDPAAVGLTLAGRSVFEHRAVVTGADRDELVAGLRALAAGTPVPEVVLGVAEVAAAPVFVFPGQGSQWTGMALELWDSSPVFAAAMGECATALSSFVDWQLRDVLGDEDSLARVDVVQPALWAVMVSLAAVWRSMGVAPAAVIGHSQGEIAAFCVAGGLSLVDGARVVALRSKAIADTLAGLGGMAAVALPAERVAELIDERLSVAAVNGPSSVVVSGEVAALHELVARCVADGVRATVLPVDYASHSAQVELLRARLLAELAPIAPRSSGVPVYSAVTGQIMDTAEADAAYWVLNLRETVRFAEAVRAAATDGHLVFAEISPHPVLVPAVPEIVPDAVVTGTLRRDEAGPARVHAGAAQLFVRGVPVDWAGLFAGVTPVDLPTYPFQHERFWPTASGQGDVAGAGLATAGHPLLAAVVELPGGGVLLTGRLVAGAHPWLAGRAAFPEAGLVELALRAATEVGCDRVAELTVHTPLLLPANGGVRLRVSVTPGEGGWELAMHARLDGVADWTSHATGVLGTGAVWPGPVDGPWTEVEVPEADGYDLHPALLATALDTAPDELACAFTDVALFATGATLVRAARSGDRLLITDHTGAPVFAATVATRPLTDADLAAITDATLLVPRWSETPVPVAAAVEHTVLAVPHTPEPTPAAVHEVVTAVLAELQSCLARESAHLVVTTRGAVAVGAEPVLDLPAAAVWGLVRSAQTENPDRITLLDLDADLDPGLVAGLLALGESQAAVRDGVVHVPRLVRTTPADTPASLPGPVLITGGLGGLGGLFARHLVRARGVRELVLLGRRGADTPGATELLDELTGLGAEVTVAACDVTDRAALAAVFAAHPVRTVVHTAGVLDDGVIGSLTAERVHRVLAPKVDALWHLHELAAPDTALVVFSSLAGLLGGPGQGNYAAGNTFADTLVQWRRDRGLPGVSLAWGAWTPEIGLTGTLTDVDLRRMARAGMPLLTVAQGLDLFDAALATTEPVLGLTRLDTAALRTTDDLPPLLRTLAGVLHRRTAAGRTGVGGFAEGWTALPAAEQVPALRELVRGHIAGVLGHRSPGHIEDERAFRALGFDSLTAVELRNAIATATGLTLPATLVFDYPTVTALAEHLAIRLGGGSTREQAQPVAVVAEDPIVIVGMACRFPGGVAGPEDLWRLLAEGRDAIGGFPADRGWDLAALAGGDSATARGGFLRGVADFDAAFFGISPREALAMDPQQRVLLETSWEALEDAGIDPGTLSGKPVGVFVGAFPSGYTELATRADPGLAGHLITGGSQSVISGRVAYSLGLHGPAVTVDTACSSSLVALHLAVQALRGGECTMALAGGVTVIATPDTFVGFSQQGGLAPDGRCKAFADGADGTGWSEGAGVLVVQRLSDAVREGREILAVVRGSAVNQDGASNGLTAPNGPAQQRVIQAALAGAGLRPSDVDVVEAHGTGTVLGDPIEAQALLATYGQDRDTPLRLGSIKSNLGHTQAAAGVAGIIKLVLAMRHEVLPPTLHVDRPSSKVDWTEGAIELLTESTPWPGDQPRRAGVSSFGVSGTNAHVVLEAPTTRSEPAHTPVTGALPWVLSGRTPEAVRAQAARLLDADPGSPADVAWTLATTRARFDHRAVVVGRDRGELLAGLRAIAADQPAATAVRGYARDGGPVAVLFSGQGSQRLGMGKALYETSPVFAAAFDAVAAELDPGLRAVMWGSDAEALARTGWAQPALFAVEVALFRLLESWGVRPDYLVGHSIGELAAAHVAGVLTLADAALVVSARARLMQALPEGGAMVAVEAPEAEVTPFLTEGVSLAAVNTPGSVVLSGVEDEVLALAETFALLGHRTKQLTVSHAFHSPLMEPMLAEFERILSTVDWKSPAIPIVSTLTGEPADLAGPDYWVRQVRGTVRFADAVAWLTGQGVRTLVEAGPGGVLSGMVAGVPMLHGADEPVAVTLAAARLFTLGVPVAWPEFLPAGHRVALPSYAFQRDRYWVAVPANESWPEGDLGELAASLGVAEDVLTTALTAWRARGRGDQVVDGWCYRESWRALDTPAAAESPCLVVVPATHIEDPWVTTIVSALGARVLPVAELDRADLAKRLAELTPARIVSLLALRPTDGVVPAGVLPTVVLLQALGDADIQARVWAVTRGAVSVGGHDPVADPGQAGIWGVARVAALERPGSWGGVVDLPAALDGPAARRLAAVITADWAEDQVAVRASGVLGRRLVHAGAGSGQPWRTSGTALVTGGTGGLGAFVARWLVERGAEHVVLLSRRGLAAAGARKITEELTALGARVTVAACDVGDRDVLAAVLAEIPDLRVVVHAAGVSHGVVELDEVTAEGAAAELGAKVAGATHLDELTRGIALDAFVLFSSGAAAWGSGGQAAYAAGNAYLDALAAHRVAAGLPGTAVAWGNWAEAGMAVDNPEQGDYLRRLGVLPMPPAQALTALDRALRAGEAGLTVTDMDWTRFAPAFTVSRPSPLLEDLPEVAEALSSGPAAEGSDFVRRWTATPAGERPRFLREFLRGHVLAALGHGPGTRIEPGQAFRELGFDSLTAVELRNQLAAATGLALPATLAFDYPSINALAAHVAAELDPPGSAQPAPARAAHEDDEAELLAADVDELVRIALGGAEST</sequence>
<proteinExistence type="predicted"/>
<keyword evidence="5" id="KW-0511">Multifunctional enzyme</keyword>
<evidence type="ECO:0000259" key="13">
    <source>
        <dbReference type="PROSITE" id="PS50075"/>
    </source>
</evidence>
<evidence type="ECO:0000256" key="4">
    <source>
        <dbReference type="ARBA" id="ARBA00022737"/>
    </source>
</evidence>
<dbReference type="InterPro" id="IPR036291">
    <property type="entry name" value="NAD(P)-bd_dom_sf"/>
</dbReference>
<dbReference type="InterPro" id="IPR049900">
    <property type="entry name" value="PKS_mFAS_DH"/>
</dbReference>
<dbReference type="SUPFAM" id="SSF51735">
    <property type="entry name" value="NAD(P)-binding Rossmann-fold domains"/>
    <property type="match status" value="8"/>
</dbReference>
<feature type="domain" description="Carrier" evidence="13">
    <location>
        <begin position="4743"/>
        <end position="4818"/>
    </location>
</feature>
<dbReference type="Pfam" id="PF02801">
    <property type="entry name" value="Ketoacyl-synt_C"/>
    <property type="match status" value="4"/>
</dbReference>
<comment type="catalytic activity">
    <reaction evidence="7">
        <text>6 (S)-methylmalonyl-CoA + propanoyl-CoA + 6 NADPH + 12 H(+) = 6-deoxyerythronolide B + 6 CO2 + 6 NADP(+) + 7 CoA + H2O</text>
        <dbReference type="Rhea" id="RHEA:23068"/>
        <dbReference type="ChEBI" id="CHEBI:15377"/>
        <dbReference type="ChEBI" id="CHEBI:15378"/>
        <dbReference type="ChEBI" id="CHEBI:16089"/>
        <dbReference type="ChEBI" id="CHEBI:16526"/>
        <dbReference type="ChEBI" id="CHEBI:57287"/>
        <dbReference type="ChEBI" id="CHEBI:57327"/>
        <dbReference type="ChEBI" id="CHEBI:57392"/>
        <dbReference type="ChEBI" id="CHEBI:57783"/>
        <dbReference type="ChEBI" id="CHEBI:58349"/>
        <dbReference type="EC" id="2.3.1.94"/>
    </reaction>
</comment>
<dbReference type="Pfam" id="PF00109">
    <property type="entry name" value="ketoacyl-synt"/>
    <property type="match status" value="4"/>
</dbReference>
<dbReference type="SMART" id="SM01294">
    <property type="entry name" value="PKS_PP_betabranch"/>
    <property type="match status" value="3"/>
</dbReference>
<evidence type="ECO:0000256" key="11">
    <source>
        <dbReference type="ARBA" id="ARBA00066981"/>
    </source>
</evidence>
<dbReference type="EMBL" id="JACHMH010000001">
    <property type="protein sequence ID" value="MBB4679599.1"/>
    <property type="molecule type" value="Genomic_DNA"/>
</dbReference>
<dbReference type="Gene3D" id="3.10.129.110">
    <property type="entry name" value="Polyketide synthase dehydratase"/>
    <property type="match status" value="2"/>
</dbReference>
<dbReference type="GO" id="GO:0006633">
    <property type="term" value="P:fatty acid biosynthetic process"/>
    <property type="evidence" value="ECO:0007669"/>
    <property type="project" value="InterPro"/>
</dbReference>
<dbReference type="InterPro" id="IPR006162">
    <property type="entry name" value="Ppantetheine_attach_site"/>
</dbReference>
<evidence type="ECO:0000256" key="7">
    <source>
        <dbReference type="ARBA" id="ARBA00052442"/>
    </source>
</evidence>
<evidence type="ECO:0000256" key="5">
    <source>
        <dbReference type="ARBA" id="ARBA00023268"/>
    </source>
</evidence>
<dbReference type="SUPFAM" id="SSF47336">
    <property type="entry name" value="ACP-like"/>
    <property type="match status" value="5"/>
</dbReference>
<evidence type="ECO:0000256" key="12">
    <source>
        <dbReference type="PROSITE-ProRule" id="PRU01363"/>
    </source>
</evidence>
<dbReference type="InterPro" id="IPR013968">
    <property type="entry name" value="PKS_KR"/>
</dbReference>
<dbReference type="Pfam" id="PF22953">
    <property type="entry name" value="SpnB_Rossmann"/>
    <property type="match status" value="2"/>
</dbReference>
<dbReference type="InterPro" id="IPR014030">
    <property type="entry name" value="Ketoacyl_synth_N"/>
</dbReference>
<dbReference type="PROSITE" id="PS52004">
    <property type="entry name" value="KS3_2"/>
    <property type="match status" value="4"/>
</dbReference>
<feature type="domain" description="Carrier" evidence="13">
    <location>
        <begin position="6197"/>
        <end position="6272"/>
    </location>
</feature>
<evidence type="ECO:0000259" key="15">
    <source>
        <dbReference type="PROSITE" id="PS52019"/>
    </source>
</evidence>
<dbReference type="Pfam" id="PF16197">
    <property type="entry name" value="KAsynt_C_assoc"/>
    <property type="match status" value="3"/>
</dbReference>
<dbReference type="InterPro" id="IPR016035">
    <property type="entry name" value="Acyl_Trfase/lysoPLipase"/>
</dbReference>
<evidence type="ECO:0000256" key="10">
    <source>
        <dbReference type="ARBA" id="ARBA00063272"/>
    </source>
</evidence>
<dbReference type="PANTHER" id="PTHR43775">
    <property type="entry name" value="FATTY ACID SYNTHASE"/>
    <property type="match status" value="1"/>
</dbReference>
<comment type="caution">
    <text evidence="16">The sequence shown here is derived from an EMBL/GenBank/DDBJ whole genome shotgun (WGS) entry which is preliminary data.</text>
</comment>
<dbReference type="SMART" id="SM00826">
    <property type="entry name" value="PKS_DH"/>
    <property type="match status" value="2"/>
</dbReference>
<comment type="function">
    <text evidence="8">Involved in the biosynthesis of antibiotic erythromycin via the biosynthesis of its aglycone precursor, 6-deoxyerythronolide B (6-dEB).</text>
</comment>
<dbReference type="InterPro" id="IPR020807">
    <property type="entry name" value="PKS_DH"/>
</dbReference>
<keyword evidence="3 16" id="KW-0808">Transferase</keyword>
<dbReference type="SUPFAM" id="SSF52151">
    <property type="entry name" value="FabD/lysophospholipase-like"/>
    <property type="match status" value="5"/>
</dbReference>
<dbReference type="SUPFAM" id="SSF55048">
    <property type="entry name" value="Probable ACP-binding domain of malonyl-CoA ACP transacylase"/>
    <property type="match status" value="4"/>
</dbReference>
<dbReference type="PROSITE" id="PS50075">
    <property type="entry name" value="CARRIER"/>
    <property type="match status" value="5"/>
</dbReference>
<dbReference type="Pfam" id="PF21089">
    <property type="entry name" value="PKS_DH_N"/>
    <property type="match status" value="2"/>
</dbReference>
<gene>
    <name evidence="16" type="ORF">HNR67_005717</name>
</gene>
<dbReference type="PROSITE" id="PS52019">
    <property type="entry name" value="PKS_MFAS_DH"/>
    <property type="match status" value="1"/>
</dbReference>
<evidence type="ECO:0000313" key="16">
    <source>
        <dbReference type="EMBL" id="MBB4679599.1"/>
    </source>
</evidence>
<dbReference type="InterPro" id="IPR057326">
    <property type="entry name" value="KR_dom"/>
</dbReference>
<dbReference type="InterPro" id="IPR020841">
    <property type="entry name" value="PKS_Beta-ketoAc_synthase_dom"/>
</dbReference>
<feature type="domain" description="Ketosynthase family 3 (KS3)" evidence="14">
    <location>
        <begin position="4835"/>
        <end position="5252"/>
    </location>
</feature>
<dbReference type="InterPro" id="IPR042104">
    <property type="entry name" value="PKS_dehydratase_sf"/>
</dbReference>
<comment type="caution">
    <text evidence="12">Lacks conserved residue(s) required for the propagation of feature annotation.</text>
</comment>
<feature type="domain" description="Ketosynthase family 3 (KS3)" evidence="14">
    <location>
        <begin position="114"/>
        <end position="537"/>
    </location>
</feature>
<dbReference type="RefSeq" id="WP_281403258.1">
    <property type="nucleotide sequence ID" value="NZ_JACHMH010000001.1"/>
</dbReference>
<evidence type="ECO:0000313" key="17">
    <source>
        <dbReference type="Proteomes" id="UP000533598"/>
    </source>
</evidence>
<dbReference type="SMART" id="SM00822">
    <property type="entry name" value="PKS_KR"/>
    <property type="match status" value="4"/>
</dbReference>
<dbReference type="EC" id="2.3.1.94" evidence="11"/>
<dbReference type="GO" id="GO:0004312">
    <property type="term" value="F:fatty acid synthase activity"/>
    <property type="evidence" value="ECO:0007669"/>
    <property type="project" value="TreeGrafter"/>
</dbReference>
<dbReference type="FunFam" id="1.10.1200.10:FF:000007">
    <property type="entry name" value="Probable polyketide synthase pks17"/>
    <property type="match status" value="2"/>
</dbReference>
<dbReference type="InterPro" id="IPR049552">
    <property type="entry name" value="PKS_DH_N"/>
</dbReference>
<dbReference type="InterPro" id="IPR001227">
    <property type="entry name" value="Ac_transferase_dom_sf"/>
</dbReference>
<feature type="region of interest" description="N-terminal hotdog fold" evidence="12">
    <location>
        <begin position="2527"/>
        <end position="2646"/>
    </location>
</feature>
<dbReference type="Pfam" id="PF08659">
    <property type="entry name" value="KR"/>
    <property type="match status" value="4"/>
</dbReference>
<dbReference type="Pfam" id="PF00550">
    <property type="entry name" value="PP-binding"/>
    <property type="match status" value="5"/>
</dbReference>
<protein>
    <recommendedName>
        <fullName evidence="11">6-deoxyerythronolide-B synthase</fullName>
        <ecNumber evidence="11">2.3.1.94</ecNumber>
    </recommendedName>
</protein>
<keyword evidence="17" id="KW-1185">Reference proteome</keyword>
<dbReference type="Gene3D" id="3.30.70.3290">
    <property type="match status" value="4"/>
</dbReference>
<dbReference type="FunFam" id="3.40.47.10:FF:000019">
    <property type="entry name" value="Polyketide synthase type I"/>
    <property type="match status" value="4"/>
</dbReference>
<dbReference type="CDD" id="cd00833">
    <property type="entry name" value="PKS"/>
    <property type="match status" value="4"/>
</dbReference>
<feature type="domain" description="Ketosynthase family 3 (KS3)" evidence="14">
    <location>
        <begin position="3252"/>
        <end position="3666"/>
    </location>
</feature>
<dbReference type="SMART" id="SM00823">
    <property type="entry name" value="PKS_PP"/>
    <property type="match status" value="5"/>
</dbReference>
<dbReference type="InterPro" id="IPR014031">
    <property type="entry name" value="Ketoacyl_synth_C"/>
</dbReference>
<dbReference type="PROSITE" id="PS00606">
    <property type="entry name" value="KS3_1"/>
    <property type="match status" value="3"/>
</dbReference>
<dbReference type="InterPro" id="IPR050091">
    <property type="entry name" value="PKS_NRPS_Biosynth_Enz"/>
</dbReference>
<dbReference type="NCBIfam" id="NF045894">
    <property type="entry name" value="PKS_plus_SDR"/>
    <property type="match status" value="1"/>
</dbReference>
<dbReference type="PROSITE" id="PS00012">
    <property type="entry name" value="PHOSPHOPANTETHEINE"/>
    <property type="match status" value="3"/>
</dbReference>
<dbReference type="Gene3D" id="1.10.1200.10">
    <property type="entry name" value="ACP-like"/>
    <property type="match status" value="5"/>
</dbReference>
<dbReference type="InterPro" id="IPR016036">
    <property type="entry name" value="Malonyl_transacylase_ACP-bd"/>
</dbReference>
<dbReference type="InterPro" id="IPR018201">
    <property type="entry name" value="Ketoacyl_synth_AS"/>
</dbReference>
<comment type="pathway">
    <text evidence="9">Antibiotic biosynthesis; erythromycin biosynthesis.</text>
</comment>
<dbReference type="SUPFAM" id="SSF53901">
    <property type="entry name" value="Thiolase-like"/>
    <property type="match status" value="4"/>
</dbReference>
<evidence type="ECO:0000256" key="8">
    <source>
        <dbReference type="ARBA" id="ARBA00060158"/>
    </source>
</evidence>
<dbReference type="Gene3D" id="3.40.47.10">
    <property type="match status" value="4"/>
</dbReference>
<dbReference type="Gene3D" id="3.40.366.10">
    <property type="entry name" value="Malonyl-Coenzyme A Acyl Carrier Protein, domain 2"/>
    <property type="match status" value="5"/>
</dbReference>